<evidence type="ECO:0000256" key="3">
    <source>
        <dbReference type="ARBA" id="ARBA00022840"/>
    </source>
</evidence>
<dbReference type="AlphaFoldDB" id="A0A4Y3PV09"/>
<dbReference type="Proteomes" id="UP000316882">
    <property type="component" value="Unassembled WGS sequence"/>
</dbReference>
<reference evidence="5 6" key="1">
    <citation type="submission" date="2019-06" db="EMBL/GenBank/DDBJ databases">
        <title>Whole genome shotgun sequence of Brevibacillus parabrevis NBRC 12334.</title>
        <authorList>
            <person name="Hosoyama A."/>
            <person name="Uohara A."/>
            <person name="Ohji S."/>
            <person name="Ichikawa N."/>
        </authorList>
    </citation>
    <scope>NUCLEOTIDE SEQUENCE [LARGE SCALE GENOMIC DNA]</scope>
    <source>
        <strain evidence="5 6">NBRC 12334</strain>
    </source>
</reference>
<feature type="domain" description="AAA+ ATPase" evidence="4">
    <location>
        <begin position="48"/>
        <end position="191"/>
    </location>
</feature>
<organism evidence="5 6">
    <name type="scientific">Brevibacillus parabrevis</name>
    <dbReference type="NCBI Taxonomy" id="54914"/>
    <lineage>
        <taxon>Bacteria</taxon>
        <taxon>Bacillati</taxon>
        <taxon>Bacillota</taxon>
        <taxon>Bacilli</taxon>
        <taxon>Bacillales</taxon>
        <taxon>Paenibacillaceae</taxon>
        <taxon>Brevibacillus</taxon>
    </lineage>
</organism>
<dbReference type="InterPro" id="IPR003593">
    <property type="entry name" value="AAA+_ATPase"/>
</dbReference>
<dbReference type="CDD" id="cd00009">
    <property type="entry name" value="AAA"/>
    <property type="match status" value="1"/>
</dbReference>
<dbReference type="GO" id="GO:0005524">
    <property type="term" value="F:ATP binding"/>
    <property type="evidence" value="ECO:0007669"/>
    <property type="project" value="UniProtKB-KW"/>
</dbReference>
<evidence type="ECO:0000256" key="2">
    <source>
        <dbReference type="ARBA" id="ARBA00022741"/>
    </source>
</evidence>
<dbReference type="SMART" id="SM00382">
    <property type="entry name" value="AAA"/>
    <property type="match status" value="1"/>
</dbReference>
<dbReference type="InterPro" id="IPR050773">
    <property type="entry name" value="CbxX/CfxQ_RuBisCO_ESX"/>
</dbReference>
<evidence type="ECO:0000313" key="5">
    <source>
        <dbReference type="EMBL" id="GEB35288.1"/>
    </source>
</evidence>
<comment type="caution">
    <text evidence="5">The sequence shown here is derived from an EMBL/GenBank/DDBJ whole genome shotgun (WGS) entry which is preliminary data.</text>
</comment>
<dbReference type="PANTHER" id="PTHR43392:SF2">
    <property type="entry name" value="AAA-TYPE ATPASE FAMILY PROTEIN _ ANKYRIN REPEAT FAMILY PROTEIN"/>
    <property type="match status" value="1"/>
</dbReference>
<keyword evidence="6" id="KW-1185">Reference proteome</keyword>
<keyword evidence="3" id="KW-0067">ATP-binding</keyword>
<evidence type="ECO:0000259" key="4">
    <source>
        <dbReference type="SMART" id="SM00382"/>
    </source>
</evidence>
<keyword evidence="2" id="KW-0547">Nucleotide-binding</keyword>
<dbReference type="InterPro" id="IPR027417">
    <property type="entry name" value="P-loop_NTPase"/>
</dbReference>
<sequence>MERRAREALERLGALPGMFAVKNQVEQMIQFAKISKLRERQGLKTTPQSNHMVFKGNPGTGKTTAARLIGEAFAALGMLKTSHDEPPFVEIHHADVTHPHVGQAERTIKDKFKEAKGGVLFIDEAYAFVAGESSHKTGDKVIAAIVQLMEDMRDEIVVIAAGYPEDMAEFLNENPGLRSRFPTTIHFADYEVSDLIQIAAFFCSERERVPNV</sequence>
<proteinExistence type="inferred from homology"/>
<accession>A0A4Y3PV09</accession>
<dbReference type="RefSeq" id="WP_167470333.1">
    <property type="nucleotide sequence ID" value="NZ_BJMH01000037.1"/>
</dbReference>
<dbReference type="PRINTS" id="PR00819">
    <property type="entry name" value="CBXCFQXSUPER"/>
</dbReference>
<comment type="similarity">
    <text evidence="1">Belongs to the CbxX/CfxQ family.</text>
</comment>
<gene>
    <name evidence="5" type="ORF">BPA01_48680</name>
</gene>
<evidence type="ECO:0000313" key="6">
    <source>
        <dbReference type="Proteomes" id="UP000316882"/>
    </source>
</evidence>
<evidence type="ECO:0000256" key="1">
    <source>
        <dbReference type="ARBA" id="ARBA00010378"/>
    </source>
</evidence>
<dbReference type="SUPFAM" id="SSF52540">
    <property type="entry name" value="P-loop containing nucleoside triphosphate hydrolases"/>
    <property type="match status" value="1"/>
</dbReference>
<dbReference type="Gene3D" id="3.40.50.300">
    <property type="entry name" value="P-loop containing nucleotide triphosphate hydrolases"/>
    <property type="match status" value="1"/>
</dbReference>
<dbReference type="InterPro" id="IPR003959">
    <property type="entry name" value="ATPase_AAA_core"/>
</dbReference>
<dbReference type="PANTHER" id="PTHR43392">
    <property type="entry name" value="AAA-TYPE ATPASE FAMILY PROTEIN / ANKYRIN REPEAT FAMILY PROTEIN"/>
    <property type="match status" value="1"/>
</dbReference>
<dbReference type="Pfam" id="PF00004">
    <property type="entry name" value="AAA"/>
    <property type="match status" value="1"/>
</dbReference>
<dbReference type="EMBL" id="BJMH01000037">
    <property type="protein sequence ID" value="GEB35288.1"/>
    <property type="molecule type" value="Genomic_DNA"/>
</dbReference>
<dbReference type="FunFam" id="3.40.50.300:FF:000216">
    <property type="entry name" value="Type VII secretion ATPase EccA"/>
    <property type="match status" value="1"/>
</dbReference>
<dbReference type="InterPro" id="IPR000641">
    <property type="entry name" value="CbxX/CfxQ"/>
</dbReference>
<protein>
    <recommendedName>
        <fullName evidence="4">AAA+ ATPase domain-containing protein</fullName>
    </recommendedName>
</protein>
<name>A0A4Y3PV09_BREPA</name>
<dbReference type="GO" id="GO:0016887">
    <property type="term" value="F:ATP hydrolysis activity"/>
    <property type="evidence" value="ECO:0007669"/>
    <property type="project" value="InterPro"/>
</dbReference>